<feature type="domain" description="Type II secretion system protein GspF" evidence="13">
    <location>
        <begin position="279"/>
        <end position="396"/>
    </location>
</feature>
<evidence type="ECO:0000256" key="3">
    <source>
        <dbReference type="ARBA" id="ARBA00005745"/>
    </source>
</evidence>
<dbReference type="OrthoDB" id="9805682at2"/>
<name>L0GVW4_9GAMM</name>
<evidence type="ECO:0000313" key="14">
    <source>
        <dbReference type="EMBL" id="AGA89490.1"/>
    </source>
</evidence>
<evidence type="ECO:0000256" key="1">
    <source>
        <dbReference type="ARBA" id="ARBA00002684"/>
    </source>
</evidence>
<reference evidence="14 15" key="1">
    <citation type="submission" date="2011-09" db="EMBL/GenBank/DDBJ databases">
        <title>Complete sequence of chromosome of Thioflavicoccus mobilis 8321.</title>
        <authorList>
            <consortium name="US DOE Joint Genome Institute"/>
            <person name="Lucas S."/>
            <person name="Han J."/>
            <person name="Lapidus A."/>
            <person name="Cheng J.-F."/>
            <person name="Goodwin L."/>
            <person name="Pitluck S."/>
            <person name="Peters L."/>
            <person name="Ovchinnikova G."/>
            <person name="Lu M."/>
            <person name="Detter J.C."/>
            <person name="Han C."/>
            <person name="Tapia R."/>
            <person name="Land M."/>
            <person name="Hauser L."/>
            <person name="Kyrpides N."/>
            <person name="Ivanova N."/>
            <person name="Pagani I."/>
            <person name="Vogl K."/>
            <person name="Liu Z."/>
            <person name="Imhoff J."/>
            <person name="Thiel V."/>
            <person name="Frigaard N.-U."/>
            <person name="Bryant D."/>
            <person name="Woyke T."/>
        </authorList>
    </citation>
    <scope>NUCLEOTIDE SEQUENCE [LARGE SCALE GENOMIC DNA]</scope>
    <source>
        <strain evidence="14 15">8321</strain>
    </source>
</reference>
<dbReference type="KEGG" id="tmb:Thimo_0650"/>
<dbReference type="GO" id="GO:0009306">
    <property type="term" value="P:protein secretion"/>
    <property type="evidence" value="ECO:0007669"/>
    <property type="project" value="InterPro"/>
</dbReference>
<keyword evidence="7 11" id="KW-0812">Transmembrane</keyword>
<evidence type="ECO:0000256" key="7">
    <source>
        <dbReference type="ARBA" id="ARBA00022692"/>
    </source>
</evidence>
<accession>L0GVW4</accession>
<dbReference type="InterPro" id="IPR003004">
    <property type="entry name" value="GspF/PilC"/>
</dbReference>
<comment type="function">
    <text evidence="1">Component of the type II secretion system inner membrane complex required for the energy-dependent secretion of extracellular factors such as proteases and toxins from the periplasm.</text>
</comment>
<evidence type="ECO:0000256" key="6">
    <source>
        <dbReference type="ARBA" id="ARBA00022519"/>
    </source>
</evidence>
<feature type="transmembrane region" description="Helical" evidence="12">
    <location>
        <begin position="170"/>
        <end position="196"/>
    </location>
</feature>
<comment type="subcellular location">
    <subcellularLocation>
        <location evidence="2 11">Cell inner membrane</location>
        <topology evidence="2 11">Multi-pass membrane protein</topology>
    </subcellularLocation>
</comment>
<keyword evidence="6" id="KW-0997">Cell inner membrane</keyword>
<evidence type="ECO:0000313" key="15">
    <source>
        <dbReference type="Proteomes" id="UP000010816"/>
    </source>
</evidence>
<keyword evidence="9 12" id="KW-0472">Membrane</keyword>
<dbReference type="PROSITE" id="PS00874">
    <property type="entry name" value="T2SP_F"/>
    <property type="match status" value="1"/>
</dbReference>
<dbReference type="AlphaFoldDB" id="L0GVW4"/>
<evidence type="ECO:0000256" key="10">
    <source>
        <dbReference type="ARBA" id="ARBA00030750"/>
    </source>
</evidence>
<evidence type="ECO:0000256" key="4">
    <source>
        <dbReference type="ARBA" id="ARBA00022448"/>
    </source>
</evidence>
<keyword evidence="4 11" id="KW-0813">Transport</keyword>
<keyword evidence="5" id="KW-1003">Cell membrane</keyword>
<feature type="domain" description="Type II secretion system protein GspF" evidence="13">
    <location>
        <begin position="75"/>
        <end position="197"/>
    </location>
</feature>
<dbReference type="Proteomes" id="UP000010816">
    <property type="component" value="Chromosome"/>
</dbReference>
<dbReference type="PANTHER" id="PTHR30012:SF0">
    <property type="entry name" value="TYPE II SECRETION SYSTEM PROTEIN F-RELATED"/>
    <property type="match status" value="1"/>
</dbReference>
<protein>
    <recommendedName>
        <fullName evidence="10">General secretion pathway protein F</fullName>
    </recommendedName>
</protein>
<dbReference type="PANTHER" id="PTHR30012">
    <property type="entry name" value="GENERAL SECRETION PATHWAY PROTEIN"/>
    <property type="match status" value="1"/>
</dbReference>
<dbReference type="STRING" id="765912.Thimo_0650"/>
<evidence type="ECO:0000256" key="2">
    <source>
        <dbReference type="ARBA" id="ARBA00004429"/>
    </source>
</evidence>
<evidence type="ECO:0000256" key="5">
    <source>
        <dbReference type="ARBA" id="ARBA00022475"/>
    </source>
</evidence>
<sequence length="405" mass="44153">MPVFEYLALDADGAERVGQVEAPDERAAAVQLREARIFALSIRDPAVSGRDESGLGRLAPRRYLRTSQGDLVFLFRQLALMLRAGHTVVQALEANREMAVKFQLRNALGRMRDLIDDGGSLSRALAAEKRVFPPMVSKLIEAGEKTGEIEEILERLAEDMERRLDIKRQLITALTYPGLVFLIAVVVSAALVGWVIPRFAVFLTSRGKELPGVTQFLLDLADWFQDWGAIFGGGLGLFVFALLAAYTTRAGKRVIDTLLLKIPVVGGTLRSAALGQAASMLSMQLRSGITLLQSLSITAGVIGNQAFADAFAQAGERILSGQPLSLTLRVKVMPPLVRHMAAIGERSGELDTVMQALGEYYRKDLQVRVKVMAAWVEPVMILIVGGMVGTVYLAFFQAALKVSTR</sequence>
<dbReference type="EMBL" id="CP003051">
    <property type="protein sequence ID" value="AGA89490.1"/>
    <property type="molecule type" value="Genomic_DNA"/>
</dbReference>
<evidence type="ECO:0000256" key="8">
    <source>
        <dbReference type="ARBA" id="ARBA00022989"/>
    </source>
</evidence>
<dbReference type="Gene3D" id="1.20.81.30">
    <property type="entry name" value="Type II secretion system (T2SS), domain F"/>
    <property type="match status" value="2"/>
</dbReference>
<dbReference type="eggNOG" id="COG1459">
    <property type="taxonomic scope" value="Bacteria"/>
</dbReference>
<dbReference type="GO" id="GO:0005886">
    <property type="term" value="C:plasma membrane"/>
    <property type="evidence" value="ECO:0007669"/>
    <property type="project" value="UniProtKB-SubCell"/>
</dbReference>
<keyword evidence="8 12" id="KW-1133">Transmembrane helix</keyword>
<gene>
    <name evidence="14" type="ORF">Thimo_0650</name>
</gene>
<evidence type="ECO:0000256" key="9">
    <source>
        <dbReference type="ARBA" id="ARBA00023136"/>
    </source>
</evidence>
<feature type="transmembrane region" description="Helical" evidence="12">
    <location>
        <begin position="379"/>
        <end position="400"/>
    </location>
</feature>
<evidence type="ECO:0000256" key="11">
    <source>
        <dbReference type="RuleBase" id="RU003923"/>
    </source>
</evidence>
<dbReference type="InterPro" id="IPR001992">
    <property type="entry name" value="T2SS_GspF/T4SS_PilC_CS"/>
</dbReference>
<organism evidence="14 15">
    <name type="scientific">Thioflavicoccus mobilis 8321</name>
    <dbReference type="NCBI Taxonomy" id="765912"/>
    <lineage>
        <taxon>Bacteria</taxon>
        <taxon>Pseudomonadati</taxon>
        <taxon>Pseudomonadota</taxon>
        <taxon>Gammaproteobacteria</taxon>
        <taxon>Chromatiales</taxon>
        <taxon>Chromatiaceae</taxon>
        <taxon>Thioflavicoccus</taxon>
    </lineage>
</organism>
<dbReference type="InterPro" id="IPR042094">
    <property type="entry name" value="T2SS_GspF_sf"/>
</dbReference>
<dbReference type="HOGENOM" id="CLU_035032_0_1_6"/>
<evidence type="ECO:0000259" key="13">
    <source>
        <dbReference type="Pfam" id="PF00482"/>
    </source>
</evidence>
<keyword evidence="15" id="KW-1185">Reference proteome</keyword>
<dbReference type="PRINTS" id="PR00812">
    <property type="entry name" value="BCTERIALGSPF"/>
</dbReference>
<proteinExistence type="inferred from homology"/>
<dbReference type="Pfam" id="PF00482">
    <property type="entry name" value="T2SSF"/>
    <property type="match status" value="2"/>
</dbReference>
<feature type="transmembrane region" description="Helical" evidence="12">
    <location>
        <begin position="227"/>
        <end position="246"/>
    </location>
</feature>
<comment type="similarity">
    <text evidence="3 11">Belongs to the GSP F family.</text>
</comment>
<evidence type="ECO:0000256" key="12">
    <source>
        <dbReference type="SAM" id="Phobius"/>
    </source>
</evidence>
<dbReference type="InterPro" id="IPR018076">
    <property type="entry name" value="T2SS_GspF_dom"/>
</dbReference>
<dbReference type="FunFam" id="1.20.81.30:FF:000001">
    <property type="entry name" value="Type II secretion system protein F"/>
    <property type="match status" value="1"/>
</dbReference>
<dbReference type="RefSeq" id="WP_015279637.1">
    <property type="nucleotide sequence ID" value="NC_019940.1"/>
</dbReference>